<evidence type="ECO:0000259" key="2">
    <source>
        <dbReference type="Pfam" id="PF00534"/>
    </source>
</evidence>
<dbReference type="KEGG" id="stae:HNV11_05000"/>
<gene>
    <name evidence="3" type="ORF">HNV11_05000</name>
</gene>
<dbReference type="Pfam" id="PF00534">
    <property type="entry name" value="Glycos_transf_1"/>
    <property type="match status" value="1"/>
</dbReference>
<proteinExistence type="predicted"/>
<keyword evidence="1 3" id="KW-0808">Transferase</keyword>
<evidence type="ECO:0000313" key="4">
    <source>
        <dbReference type="Proteomes" id="UP000502756"/>
    </source>
</evidence>
<dbReference type="PANTHER" id="PTHR46401">
    <property type="entry name" value="GLYCOSYLTRANSFERASE WBBK-RELATED"/>
    <property type="match status" value="1"/>
</dbReference>
<feature type="domain" description="Glycosyl transferase family 1" evidence="2">
    <location>
        <begin position="222"/>
        <end position="391"/>
    </location>
</feature>
<dbReference type="CDD" id="cd03809">
    <property type="entry name" value="GT4_MtfB-like"/>
    <property type="match status" value="1"/>
</dbReference>
<evidence type="ECO:0000256" key="1">
    <source>
        <dbReference type="ARBA" id="ARBA00022679"/>
    </source>
</evidence>
<sequence>MNIILDASPLGIGFYHRKAQTGVSRVAEELLKGLWQASDIDLSLAASTHLPETMRYVRQAFNGSMPPFVNTAGGRLSARLENALLGPFEAGSLPSKAIRQVAYRTRKAFNREQGRFRVTQFPEGAIYHSPFFSIPKSVRQIPTVQTIHDLIPILHPEWFPAGEQTVRQVIEALPPTAWVTTVSQATKDDFCQYTGFDPARVVPIHLAASPTLFHPVADEVQKQAIRQQYGIGETPYLLSLATFEPRKNTDHLIRCFVKLAKSGEIPADVKLVLVGTKGWKFDRIVDELSRHDTLRSRLVVTGFVPDEHLAPLYAGALGFVYPSLYEGFGLPPLEAMQCGLPVIVSDIPASAEVVGDAAIRVPPTDVNALCQAMLTLIQSSSLRANLSAKAIARASQFSWAKFIQRHIELYKTIAEQA</sequence>
<keyword evidence="4" id="KW-1185">Reference proteome</keyword>
<dbReference type="SUPFAM" id="SSF53756">
    <property type="entry name" value="UDP-Glycosyltransferase/glycogen phosphorylase"/>
    <property type="match status" value="1"/>
</dbReference>
<dbReference type="PANTHER" id="PTHR46401:SF2">
    <property type="entry name" value="GLYCOSYLTRANSFERASE WBBK-RELATED"/>
    <property type="match status" value="1"/>
</dbReference>
<dbReference type="RefSeq" id="WP_171738622.1">
    <property type="nucleotide sequence ID" value="NZ_CP053435.1"/>
</dbReference>
<organism evidence="3 4">
    <name type="scientific">Spirosoma taeanense</name>
    <dbReference type="NCBI Taxonomy" id="2735870"/>
    <lineage>
        <taxon>Bacteria</taxon>
        <taxon>Pseudomonadati</taxon>
        <taxon>Bacteroidota</taxon>
        <taxon>Cytophagia</taxon>
        <taxon>Cytophagales</taxon>
        <taxon>Cytophagaceae</taxon>
        <taxon>Spirosoma</taxon>
    </lineage>
</organism>
<reference evidence="3 4" key="1">
    <citation type="submission" date="2020-05" db="EMBL/GenBank/DDBJ databases">
        <title>Genome sequencing of Spirosoma sp. TS118.</title>
        <authorList>
            <person name="Lee J.-H."/>
            <person name="Jeong S."/>
            <person name="Zhao L."/>
            <person name="Jung J.-H."/>
            <person name="Kim M.-K."/>
            <person name="Lim S."/>
        </authorList>
    </citation>
    <scope>NUCLEOTIDE SEQUENCE [LARGE SCALE GENOMIC DNA]</scope>
    <source>
        <strain evidence="3 4">TS118</strain>
    </source>
</reference>
<name>A0A6M5Y5P5_9BACT</name>
<dbReference type="AlphaFoldDB" id="A0A6M5Y5P5"/>
<dbReference type="InterPro" id="IPR001296">
    <property type="entry name" value="Glyco_trans_1"/>
</dbReference>
<accession>A0A6M5Y5P5</accession>
<dbReference type="EMBL" id="CP053435">
    <property type="protein sequence ID" value="QJW88784.1"/>
    <property type="molecule type" value="Genomic_DNA"/>
</dbReference>
<dbReference type="FunFam" id="3.40.50.2000:FF:000119">
    <property type="entry name" value="Glycosyl transferase group 1"/>
    <property type="match status" value="1"/>
</dbReference>
<dbReference type="Gene3D" id="3.40.50.2000">
    <property type="entry name" value="Glycogen Phosphorylase B"/>
    <property type="match status" value="1"/>
</dbReference>
<dbReference type="GO" id="GO:0009103">
    <property type="term" value="P:lipopolysaccharide biosynthetic process"/>
    <property type="evidence" value="ECO:0007669"/>
    <property type="project" value="TreeGrafter"/>
</dbReference>
<dbReference type="Proteomes" id="UP000502756">
    <property type="component" value="Chromosome"/>
</dbReference>
<evidence type="ECO:0000313" key="3">
    <source>
        <dbReference type="EMBL" id="QJW88784.1"/>
    </source>
</evidence>
<dbReference type="GO" id="GO:0016757">
    <property type="term" value="F:glycosyltransferase activity"/>
    <property type="evidence" value="ECO:0007669"/>
    <property type="project" value="InterPro"/>
</dbReference>
<protein>
    <submittedName>
        <fullName evidence="3">Glycosyltransferase family 4 protein</fullName>
    </submittedName>
</protein>